<organism evidence="1 2">
    <name type="scientific">Puccinia sorghi</name>
    <dbReference type="NCBI Taxonomy" id="27349"/>
    <lineage>
        <taxon>Eukaryota</taxon>
        <taxon>Fungi</taxon>
        <taxon>Dikarya</taxon>
        <taxon>Basidiomycota</taxon>
        <taxon>Pucciniomycotina</taxon>
        <taxon>Pucciniomycetes</taxon>
        <taxon>Pucciniales</taxon>
        <taxon>Pucciniaceae</taxon>
        <taxon>Puccinia</taxon>
    </lineage>
</organism>
<sequence length="587" mass="66939">MQEKPYFFRRIVNQSTRSCWLSDEECFTYAGRAESEVKRIEQSSIHDHPVRAQATLTYTEEKPEITTDLLNEAVGVDRETNEFFSRDLSCGKRFDVKCVSLGEGWIVRDRKAHHTISNSKKNKWGKGCRPLTLASKLEHDFRMWCTDFDRPQIFQIDTAAARNIPFFVLFPSSHHHKHRDKSNHDPKYGLYVFLSYAACSLVSTHRLFPQLYFYGKSMASHFPKLINYVLLYAYQRRLPDAGGLNIGRRKNLVQRLPHFNPQPPRASTPSSPEIGVYLSFDVTRHLSDDLNVCFTQQRNAKQSLCYHSRSRGVHRCVQTPLFSFEMQVEDLIETQTEKKEQKNIDGLINVNCCIFCTNLNTYGVCLYVSLVKLADSPRCSRGTNAKAVGLFLLRRSLAHDAGGICTPGIGTGLFPRLGCICSQLYWLLRFKDPDLQVPHYSLSVLPSNPSLQRAQLQQSRCRIREFLPHFWMRDTRHARVSGRTIIGGRHRGGRGESPACRYRKPNLMINKVGTLILHPSTCLDFSHVTDDAPQAGRSVDRKRYCVSSAAGHSIKLGWFLANPKVFLANSQAPLGMPTLTWHMPKLG</sequence>
<accession>A0A0L6VBF0</accession>
<dbReference type="EMBL" id="LAVV01006834">
    <property type="protein sequence ID" value="KNZ58121.1"/>
    <property type="molecule type" value="Genomic_DNA"/>
</dbReference>
<name>A0A0L6VBF0_9BASI</name>
<dbReference type="Proteomes" id="UP000037035">
    <property type="component" value="Unassembled WGS sequence"/>
</dbReference>
<protein>
    <submittedName>
        <fullName evidence="1">Uncharacterized protein</fullName>
    </submittedName>
</protein>
<gene>
    <name evidence="1" type="ORF">VP01_1998g1</name>
</gene>
<comment type="caution">
    <text evidence="1">The sequence shown here is derived from an EMBL/GenBank/DDBJ whole genome shotgun (WGS) entry which is preliminary data.</text>
</comment>
<keyword evidence="2" id="KW-1185">Reference proteome</keyword>
<evidence type="ECO:0000313" key="1">
    <source>
        <dbReference type="EMBL" id="KNZ58121.1"/>
    </source>
</evidence>
<dbReference type="AlphaFoldDB" id="A0A0L6VBF0"/>
<dbReference type="VEuPathDB" id="FungiDB:VP01_1998g1"/>
<reference evidence="1 2" key="1">
    <citation type="submission" date="2015-08" db="EMBL/GenBank/DDBJ databases">
        <title>Next Generation Sequencing and Analysis of the Genome of Puccinia sorghi L Schw, the Causal Agent of Maize Common Rust.</title>
        <authorList>
            <person name="Rochi L."/>
            <person name="Burguener G."/>
            <person name="Darino M."/>
            <person name="Turjanski A."/>
            <person name="Kreff E."/>
            <person name="Dieguez M.J."/>
            <person name="Sacco F."/>
        </authorList>
    </citation>
    <scope>NUCLEOTIDE SEQUENCE [LARGE SCALE GENOMIC DNA]</scope>
    <source>
        <strain evidence="1 2">RO10H11247</strain>
    </source>
</reference>
<evidence type="ECO:0000313" key="2">
    <source>
        <dbReference type="Proteomes" id="UP000037035"/>
    </source>
</evidence>
<proteinExistence type="predicted"/>